<dbReference type="SUPFAM" id="SSF53850">
    <property type="entry name" value="Periplasmic binding protein-like II"/>
    <property type="match status" value="1"/>
</dbReference>
<protein>
    <submittedName>
        <fullName evidence="13">Transporter substrate-binding domain-containing protein</fullName>
    </submittedName>
</protein>
<keyword evidence="9" id="KW-0407">Ion channel</keyword>
<dbReference type="Gene3D" id="1.10.287.70">
    <property type="match status" value="1"/>
</dbReference>
<dbReference type="EMBL" id="SMLW01000586">
    <property type="protein sequence ID" value="MTI26540.1"/>
    <property type="molecule type" value="Genomic_DNA"/>
</dbReference>
<keyword evidence="8" id="KW-0325">Glycoprotein</keyword>
<dbReference type="Proteomes" id="UP000798808">
    <property type="component" value="Unassembled WGS sequence"/>
</dbReference>
<keyword evidence="4 10" id="KW-1133">Transmembrane helix</keyword>
<evidence type="ECO:0000256" key="4">
    <source>
        <dbReference type="ARBA" id="ARBA00022989"/>
    </source>
</evidence>
<evidence type="ECO:0000256" key="1">
    <source>
        <dbReference type="ARBA" id="ARBA00004141"/>
    </source>
</evidence>
<dbReference type="Pfam" id="PF00060">
    <property type="entry name" value="Lig_chan"/>
    <property type="match status" value="1"/>
</dbReference>
<evidence type="ECO:0000256" key="6">
    <source>
        <dbReference type="ARBA" id="ARBA00023136"/>
    </source>
</evidence>
<evidence type="ECO:0000313" key="14">
    <source>
        <dbReference type="Proteomes" id="UP000798808"/>
    </source>
</evidence>
<keyword evidence="6 10" id="KW-0472">Membrane</keyword>
<keyword evidence="14" id="KW-1185">Reference proteome</keyword>
<comment type="subcellular location">
    <subcellularLocation>
        <location evidence="1">Membrane</location>
        <topology evidence="1">Multi-pass membrane protein</topology>
    </subcellularLocation>
</comment>
<dbReference type="SMART" id="SM00079">
    <property type="entry name" value="PBPe"/>
    <property type="match status" value="1"/>
</dbReference>
<feature type="domain" description="Ionotropic glutamate receptor C-terminal" evidence="12">
    <location>
        <begin position="31"/>
        <end position="360"/>
    </location>
</feature>
<keyword evidence="7" id="KW-0675">Receptor</keyword>
<name>A0ABW9RU14_9BACT</name>
<dbReference type="PRINTS" id="PR00169">
    <property type="entry name" value="KCHANNEL"/>
</dbReference>
<sequence>MLIRTLTILLILILTGLHTLTAQETEQENKKLIIGVKHTPPFIVRQQNGQYTGISVALWENIAKELRLDFEYKEYDLNGLLGALQQGDVDVCINPLTVTSQRVEQFDFTQPFFITNLAIAVDKTQQNKWLSFLSNFFSLQFLKAILLLLMVLLSFGILVWLFERHHNKEEFGPGMRGIWNGLWWSAVTMTTVGYGDKSPKTIGGRVVALIWMFTAIIIISGFTASIASSLTVNELEFAVKGPRDLKKVNTLAVRASSGQQYLENNNIPHEVAGDLKTALEQLANEEVNAVVYDEPIMKYTIRNLDLNSKVVVIPSKFATQYYSFSLPKNSELRSRINPVLLSEINGREWRVILDEYDLER</sequence>
<keyword evidence="5" id="KW-0406">Ion transport</keyword>
<dbReference type="InterPro" id="IPR015683">
    <property type="entry name" value="Ionotropic_Glu_rcpt"/>
</dbReference>
<evidence type="ECO:0000256" key="9">
    <source>
        <dbReference type="ARBA" id="ARBA00023303"/>
    </source>
</evidence>
<reference evidence="13 14" key="1">
    <citation type="submission" date="2019-02" db="EMBL/GenBank/DDBJ databases">
        <authorList>
            <person name="Goldberg S.R."/>
            <person name="Haltli B.A."/>
            <person name="Correa H."/>
            <person name="Russell K.G."/>
        </authorList>
    </citation>
    <scope>NUCLEOTIDE SEQUENCE [LARGE SCALE GENOMIC DNA]</scope>
    <source>
        <strain evidence="13 14">JCM 16186</strain>
    </source>
</reference>
<proteinExistence type="predicted"/>
<evidence type="ECO:0000259" key="11">
    <source>
        <dbReference type="SMART" id="SM00062"/>
    </source>
</evidence>
<organism evidence="13 14">
    <name type="scientific">Fulvivirga kasyanovii</name>
    <dbReference type="NCBI Taxonomy" id="396812"/>
    <lineage>
        <taxon>Bacteria</taxon>
        <taxon>Pseudomonadati</taxon>
        <taxon>Bacteroidota</taxon>
        <taxon>Cytophagia</taxon>
        <taxon>Cytophagales</taxon>
        <taxon>Fulvivirgaceae</taxon>
        <taxon>Fulvivirga</taxon>
    </lineage>
</organism>
<feature type="transmembrane region" description="Helical" evidence="10">
    <location>
        <begin position="141"/>
        <end position="162"/>
    </location>
</feature>
<gene>
    <name evidence="13" type="ORF">E1163_16400</name>
</gene>
<evidence type="ECO:0000259" key="12">
    <source>
        <dbReference type="SMART" id="SM00079"/>
    </source>
</evidence>
<dbReference type="RefSeq" id="WP_155173554.1">
    <property type="nucleotide sequence ID" value="NZ_BAAAFL010000053.1"/>
</dbReference>
<dbReference type="SMART" id="SM00062">
    <property type="entry name" value="PBPb"/>
    <property type="match status" value="1"/>
</dbReference>
<evidence type="ECO:0000256" key="10">
    <source>
        <dbReference type="SAM" id="Phobius"/>
    </source>
</evidence>
<keyword evidence="3 10" id="KW-0812">Transmembrane</keyword>
<dbReference type="InterPro" id="IPR001638">
    <property type="entry name" value="Solute-binding_3/MltF_N"/>
</dbReference>
<evidence type="ECO:0000313" key="13">
    <source>
        <dbReference type="EMBL" id="MTI26540.1"/>
    </source>
</evidence>
<evidence type="ECO:0000256" key="3">
    <source>
        <dbReference type="ARBA" id="ARBA00022692"/>
    </source>
</evidence>
<feature type="transmembrane region" description="Helical" evidence="10">
    <location>
        <begin position="206"/>
        <end position="227"/>
    </location>
</feature>
<feature type="domain" description="Solute-binding protein family 3/N-terminal" evidence="11">
    <location>
        <begin position="31"/>
        <end position="360"/>
    </location>
</feature>
<dbReference type="InterPro" id="IPR001320">
    <property type="entry name" value="Iontro_rcpt_C"/>
</dbReference>
<dbReference type="SUPFAM" id="SSF81324">
    <property type="entry name" value="Voltage-gated potassium channels"/>
    <property type="match status" value="1"/>
</dbReference>
<dbReference type="Pfam" id="PF00497">
    <property type="entry name" value="SBP_bac_3"/>
    <property type="match status" value="1"/>
</dbReference>
<keyword evidence="2" id="KW-0813">Transport</keyword>
<comment type="caution">
    <text evidence="13">The sequence shown here is derived from an EMBL/GenBank/DDBJ whole genome shotgun (WGS) entry which is preliminary data.</text>
</comment>
<dbReference type="PANTHER" id="PTHR18966">
    <property type="entry name" value="IONOTROPIC GLUTAMATE RECEPTOR"/>
    <property type="match status" value="1"/>
</dbReference>
<dbReference type="Gene3D" id="3.40.190.10">
    <property type="entry name" value="Periplasmic binding protein-like II"/>
    <property type="match status" value="2"/>
</dbReference>
<evidence type="ECO:0000256" key="7">
    <source>
        <dbReference type="ARBA" id="ARBA00023170"/>
    </source>
</evidence>
<evidence type="ECO:0000256" key="8">
    <source>
        <dbReference type="ARBA" id="ARBA00023180"/>
    </source>
</evidence>
<evidence type="ECO:0000256" key="5">
    <source>
        <dbReference type="ARBA" id="ARBA00023065"/>
    </source>
</evidence>
<accession>A0ABW9RU14</accession>
<evidence type="ECO:0000256" key="2">
    <source>
        <dbReference type="ARBA" id="ARBA00022448"/>
    </source>
</evidence>